<organism evidence="1 2">
    <name type="scientific">Actinoplanes italicus</name>
    <dbReference type="NCBI Taxonomy" id="113567"/>
    <lineage>
        <taxon>Bacteria</taxon>
        <taxon>Bacillati</taxon>
        <taxon>Actinomycetota</taxon>
        <taxon>Actinomycetes</taxon>
        <taxon>Micromonosporales</taxon>
        <taxon>Micromonosporaceae</taxon>
        <taxon>Actinoplanes</taxon>
    </lineage>
</organism>
<dbReference type="EMBL" id="PVMZ01000003">
    <property type="protein sequence ID" value="PRX23511.1"/>
    <property type="molecule type" value="Genomic_DNA"/>
</dbReference>
<evidence type="ECO:0000313" key="2">
    <source>
        <dbReference type="Proteomes" id="UP000239415"/>
    </source>
</evidence>
<protein>
    <submittedName>
        <fullName evidence="1">Uncharacterized protein</fullName>
    </submittedName>
</protein>
<dbReference type="RefSeq" id="WP_106316699.1">
    <property type="nucleotide sequence ID" value="NZ_BOMO01000041.1"/>
</dbReference>
<gene>
    <name evidence="1" type="ORF">CLV67_103259</name>
</gene>
<comment type="caution">
    <text evidence="1">The sequence shown here is derived from an EMBL/GenBank/DDBJ whole genome shotgun (WGS) entry which is preliminary data.</text>
</comment>
<proteinExistence type="predicted"/>
<dbReference type="AlphaFoldDB" id="A0A2T0KJ03"/>
<keyword evidence="2" id="KW-1185">Reference proteome</keyword>
<reference evidence="1 2" key="1">
    <citation type="submission" date="2018-03" db="EMBL/GenBank/DDBJ databases">
        <title>Genomic Encyclopedia of Archaeal and Bacterial Type Strains, Phase II (KMG-II): from individual species to whole genera.</title>
        <authorList>
            <person name="Goeker M."/>
        </authorList>
    </citation>
    <scope>NUCLEOTIDE SEQUENCE [LARGE SCALE GENOMIC DNA]</scope>
    <source>
        <strain evidence="1 2">DSM 43146</strain>
    </source>
</reference>
<name>A0A2T0KJ03_9ACTN</name>
<accession>A0A2T0KJ03</accession>
<evidence type="ECO:0000313" key="1">
    <source>
        <dbReference type="EMBL" id="PRX23511.1"/>
    </source>
</evidence>
<dbReference type="OrthoDB" id="9837579at2"/>
<dbReference type="Proteomes" id="UP000239415">
    <property type="component" value="Unassembled WGS sequence"/>
</dbReference>
<sequence>MTYEPPTNPSLWQVLLADEEGYVTTTAKALDEYGQESNVEVSIRRLSALPTQMSNGWWLTNRPEDEADIAVEWKLDMVDDIGETDHIDAQLKAAQAMAAGLNGALANQGDWNRGTELSAAFHDLGDRLAAFTGELPRSVWLTFHFVVPAGTKTFAVERLATALIDTAPVAKKISNSWEYEAQKKLTCGLDICVQTPIPAPDEENPAVLKARIAELEAKLAGGNR</sequence>